<keyword evidence="23" id="KW-1185">Reference proteome</keyword>
<dbReference type="InterPro" id="IPR036918">
    <property type="entry name" value="Pyrv_Knase_C_sf"/>
</dbReference>
<evidence type="ECO:0000256" key="13">
    <source>
        <dbReference type="ARBA" id="ARBA00022842"/>
    </source>
</evidence>
<comment type="catalytic activity">
    <reaction evidence="18">
        <text>pyruvate + ATP = phosphoenolpyruvate + ADP + H(+)</text>
        <dbReference type="Rhea" id="RHEA:18157"/>
        <dbReference type="ChEBI" id="CHEBI:15361"/>
        <dbReference type="ChEBI" id="CHEBI:15378"/>
        <dbReference type="ChEBI" id="CHEBI:30616"/>
        <dbReference type="ChEBI" id="CHEBI:58702"/>
        <dbReference type="ChEBI" id="CHEBI:456216"/>
        <dbReference type="EC" id="2.7.1.40"/>
    </reaction>
</comment>
<dbReference type="SUPFAM" id="SSF52009">
    <property type="entry name" value="Phosphohistidine domain"/>
    <property type="match status" value="1"/>
</dbReference>
<evidence type="ECO:0000256" key="16">
    <source>
        <dbReference type="ARBA" id="ARBA00023317"/>
    </source>
</evidence>
<evidence type="ECO:0000313" key="23">
    <source>
        <dbReference type="Proteomes" id="UP001438008"/>
    </source>
</evidence>
<dbReference type="InterPro" id="IPR036637">
    <property type="entry name" value="Phosphohistidine_dom_sf"/>
</dbReference>
<comment type="pathway">
    <text evidence="3 18">Carbohydrate degradation; glycolysis; pyruvate from D-glyceraldehyde 3-phosphate: step 5/5.</text>
</comment>
<evidence type="ECO:0000256" key="11">
    <source>
        <dbReference type="ARBA" id="ARBA00022777"/>
    </source>
</evidence>
<dbReference type="Pfam" id="PF00391">
    <property type="entry name" value="PEP-utilizers"/>
    <property type="match status" value="1"/>
</dbReference>
<dbReference type="NCBIfam" id="TIGR01064">
    <property type="entry name" value="pyruv_kin"/>
    <property type="match status" value="1"/>
</dbReference>
<feature type="domain" description="Pyruvate kinase barrel" evidence="19">
    <location>
        <begin position="4"/>
        <end position="324"/>
    </location>
</feature>
<proteinExistence type="inferred from homology"/>
<dbReference type="SUPFAM" id="SSF51621">
    <property type="entry name" value="Phosphoenolpyruvate/pyruvate domain"/>
    <property type="match status" value="1"/>
</dbReference>
<dbReference type="NCBIfam" id="NF004978">
    <property type="entry name" value="PRK06354.1"/>
    <property type="match status" value="1"/>
</dbReference>
<evidence type="ECO:0000256" key="12">
    <source>
        <dbReference type="ARBA" id="ARBA00022840"/>
    </source>
</evidence>
<feature type="domain" description="PEP-utilising enzyme mobile" evidence="20">
    <location>
        <begin position="506"/>
        <end position="576"/>
    </location>
</feature>
<dbReference type="RefSeq" id="WP_349165361.1">
    <property type="nucleotide sequence ID" value="NZ_JBBMFE010000018.1"/>
</dbReference>
<dbReference type="InterPro" id="IPR015795">
    <property type="entry name" value="Pyrv_Knase_C"/>
</dbReference>
<dbReference type="GO" id="GO:0004743">
    <property type="term" value="F:pyruvate kinase activity"/>
    <property type="evidence" value="ECO:0007669"/>
    <property type="project" value="UniProtKB-EC"/>
</dbReference>
<dbReference type="Gene3D" id="3.40.1380.20">
    <property type="entry name" value="Pyruvate kinase, C-terminal domain"/>
    <property type="match status" value="1"/>
</dbReference>
<dbReference type="Gene3D" id="3.50.30.10">
    <property type="entry name" value="Phosphohistidine domain"/>
    <property type="match status" value="1"/>
</dbReference>
<comment type="cofactor">
    <cofactor evidence="1">
        <name>Mg(2+)</name>
        <dbReference type="ChEBI" id="CHEBI:18420"/>
    </cofactor>
</comment>
<gene>
    <name evidence="22" type="primary">pyk</name>
    <name evidence="22" type="ORF">WMO29_15190</name>
</gene>
<keyword evidence="16 22" id="KW-0670">Pyruvate</keyword>
<evidence type="ECO:0000256" key="15">
    <source>
        <dbReference type="ARBA" id="ARBA00023152"/>
    </source>
</evidence>
<dbReference type="Pfam" id="PF00224">
    <property type="entry name" value="PK"/>
    <property type="match status" value="1"/>
</dbReference>
<evidence type="ECO:0000256" key="2">
    <source>
        <dbReference type="ARBA" id="ARBA00001958"/>
    </source>
</evidence>
<keyword evidence="12" id="KW-0067">ATP-binding</keyword>
<dbReference type="InterPro" id="IPR018209">
    <property type="entry name" value="Pyrv_Knase_AS"/>
</dbReference>
<evidence type="ECO:0000256" key="10">
    <source>
        <dbReference type="ARBA" id="ARBA00022741"/>
    </source>
</evidence>
<dbReference type="EMBL" id="JBBMFE010000018">
    <property type="protein sequence ID" value="MEQ2473816.1"/>
    <property type="molecule type" value="Genomic_DNA"/>
</dbReference>
<dbReference type="InterPro" id="IPR015813">
    <property type="entry name" value="Pyrv/PenolPyrv_kinase-like_dom"/>
</dbReference>
<accession>A0ABV1FLA9</accession>
<evidence type="ECO:0000313" key="22">
    <source>
        <dbReference type="EMBL" id="MEQ2473816.1"/>
    </source>
</evidence>
<dbReference type="PANTHER" id="PTHR11817">
    <property type="entry name" value="PYRUVATE KINASE"/>
    <property type="match status" value="1"/>
</dbReference>
<comment type="caution">
    <text evidence="22">The sequence shown here is derived from an EMBL/GenBank/DDBJ whole genome shotgun (WGS) entry which is preliminary data.</text>
</comment>
<protein>
    <recommendedName>
        <fullName evidence="7 17">Pyruvate kinase</fullName>
        <ecNumber evidence="6 17">2.7.1.40</ecNumber>
    </recommendedName>
</protein>
<evidence type="ECO:0000256" key="5">
    <source>
        <dbReference type="ARBA" id="ARBA00008663"/>
    </source>
</evidence>
<dbReference type="NCBIfam" id="NF004491">
    <property type="entry name" value="PRK05826.1"/>
    <property type="match status" value="1"/>
</dbReference>
<feature type="domain" description="Pyruvate kinase C-terminal" evidence="21">
    <location>
        <begin position="358"/>
        <end position="470"/>
    </location>
</feature>
<keyword evidence="14" id="KW-0630">Potassium</keyword>
<dbReference type="InterPro" id="IPR015806">
    <property type="entry name" value="Pyrv_Knase_insert_dom_sf"/>
</dbReference>
<keyword evidence="15 18" id="KW-0324">Glycolysis</keyword>
<dbReference type="PRINTS" id="PR01050">
    <property type="entry name" value="PYRUVTKNASE"/>
</dbReference>
<dbReference type="Gene3D" id="2.40.33.10">
    <property type="entry name" value="PK beta-barrel domain-like"/>
    <property type="match status" value="1"/>
</dbReference>
<keyword evidence="13 18" id="KW-0460">Magnesium</keyword>
<evidence type="ECO:0000259" key="19">
    <source>
        <dbReference type="Pfam" id="PF00224"/>
    </source>
</evidence>
<dbReference type="Proteomes" id="UP001438008">
    <property type="component" value="Unassembled WGS sequence"/>
</dbReference>
<evidence type="ECO:0000256" key="6">
    <source>
        <dbReference type="ARBA" id="ARBA00012142"/>
    </source>
</evidence>
<dbReference type="InterPro" id="IPR015793">
    <property type="entry name" value="Pyrv_Knase_brl"/>
</dbReference>
<keyword evidence="9" id="KW-0479">Metal-binding</keyword>
<keyword evidence="11 18" id="KW-0418">Kinase</keyword>
<evidence type="ECO:0000256" key="1">
    <source>
        <dbReference type="ARBA" id="ARBA00001946"/>
    </source>
</evidence>
<evidence type="ECO:0000256" key="8">
    <source>
        <dbReference type="ARBA" id="ARBA00022679"/>
    </source>
</evidence>
<evidence type="ECO:0000256" key="3">
    <source>
        <dbReference type="ARBA" id="ARBA00004997"/>
    </source>
</evidence>
<dbReference type="PROSITE" id="PS00110">
    <property type="entry name" value="PYRUVATE_KINASE"/>
    <property type="match status" value="1"/>
</dbReference>
<dbReference type="Gene3D" id="3.20.20.60">
    <property type="entry name" value="Phosphoenolpyruvate-binding domains"/>
    <property type="match status" value="1"/>
</dbReference>
<evidence type="ECO:0000256" key="14">
    <source>
        <dbReference type="ARBA" id="ARBA00022958"/>
    </source>
</evidence>
<evidence type="ECO:0000256" key="17">
    <source>
        <dbReference type="NCBIfam" id="TIGR01064"/>
    </source>
</evidence>
<dbReference type="InterPro" id="IPR001697">
    <property type="entry name" value="Pyr_Knase"/>
</dbReference>
<comment type="cofactor">
    <cofactor evidence="2">
        <name>K(+)</name>
        <dbReference type="ChEBI" id="CHEBI:29103"/>
    </cofactor>
</comment>
<evidence type="ECO:0000256" key="4">
    <source>
        <dbReference type="ARBA" id="ARBA00006237"/>
    </source>
</evidence>
<dbReference type="SUPFAM" id="SSF50800">
    <property type="entry name" value="PK beta-barrel domain-like"/>
    <property type="match status" value="1"/>
</dbReference>
<comment type="similarity">
    <text evidence="5 18">Belongs to the pyruvate kinase family.</text>
</comment>
<name>A0ABV1FLA9_9FIRM</name>
<dbReference type="Pfam" id="PF02887">
    <property type="entry name" value="PK_C"/>
    <property type="match status" value="1"/>
</dbReference>
<comment type="similarity">
    <text evidence="4">In the C-terminal section; belongs to the PEP-utilizing enzyme family.</text>
</comment>
<evidence type="ECO:0000256" key="18">
    <source>
        <dbReference type="RuleBase" id="RU000504"/>
    </source>
</evidence>
<reference evidence="22 23" key="1">
    <citation type="submission" date="2024-03" db="EMBL/GenBank/DDBJ databases">
        <title>Human intestinal bacterial collection.</title>
        <authorList>
            <person name="Pauvert C."/>
            <person name="Hitch T.C.A."/>
            <person name="Clavel T."/>
        </authorList>
    </citation>
    <scope>NUCLEOTIDE SEQUENCE [LARGE SCALE GENOMIC DNA]</scope>
    <source>
        <strain evidence="22 23">CLA-AA-H132</strain>
    </source>
</reference>
<dbReference type="InterPro" id="IPR011037">
    <property type="entry name" value="Pyrv_Knase-like_insert_dom_sf"/>
</dbReference>
<dbReference type="InterPro" id="IPR008279">
    <property type="entry name" value="PEP-util_enz_mobile_dom"/>
</dbReference>
<dbReference type="InterPro" id="IPR040442">
    <property type="entry name" value="Pyrv_kinase-like_dom_sf"/>
</dbReference>
<dbReference type="GO" id="GO:0016301">
    <property type="term" value="F:kinase activity"/>
    <property type="evidence" value="ECO:0007669"/>
    <property type="project" value="UniProtKB-KW"/>
</dbReference>
<dbReference type="EC" id="2.7.1.40" evidence="6 17"/>
<evidence type="ECO:0000256" key="9">
    <source>
        <dbReference type="ARBA" id="ARBA00022723"/>
    </source>
</evidence>
<sequence length="582" mass="62868">MKLRKTKIICTLGPASESEEVIRELMLAGMNVARLNFSHGTHEEQRGKLERVKKVREELGLPVALLLDTKGPEIRTGEFEKGKVELKKGQTFVLTTEDVLGNEGKVSITYKNLVKDVQEGDSILIDDGLIGLKVVKVTEKEIICSVENGGTVSNKKGINVPGVELKMPFISKKDKDDILFAVKEGFDYIAASFTRTADDILEIRRILEENNCNFIKIIAKVENDQGIKNVDEILRVADGVMIARGDMGVEIPLEEVPSIQKKLIRKAFETGKPIITATQMLDSMMKNPRPTRAETSDVANAIYQGTSAIMLSGETASGQYPVEALKTMVKIALRTEADIDYDERFKRRSIEDRTDITNAVSHATCTTAVDLHASAIITVTKSGRTVGMVAKHHPGCMIIGCCMDDYVCRQLNLYWGVQPLLLPKEEDADALFNSAVAAAEEAGLVSRGDLTVLTAGVPLGVTGTTNLIKVQVAGRILVKGKGYTKKKVCGPICVAKDAEELKKNFAAGDIVVVPETTNEMLPELKSAQAVIAEHGGSNSHAAIVGLTLDIPVIVNAANATEILKSGAVVQVDAETGTVSSNS</sequence>
<organism evidence="22 23">
    <name type="scientific">Laedolimicola intestinihominis</name>
    <dbReference type="NCBI Taxonomy" id="3133166"/>
    <lineage>
        <taxon>Bacteria</taxon>
        <taxon>Bacillati</taxon>
        <taxon>Bacillota</taxon>
        <taxon>Clostridia</taxon>
        <taxon>Lachnospirales</taxon>
        <taxon>Lachnospiraceae</taxon>
        <taxon>Laedolimicola</taxon>
    </lineage>
</organism>
<evidence type="ECO:0000259" key="21">
    <source>
        <dbReference type="Pfam" id="PF02887"/>
    </source>
</evidence>
<keyword evidence="8 18" id="KW-0808">Transferase</keyword>
<dbReference type="SUPFAM" id="SSF52935">
    <property type="entry name" value="PK C-terminal domain-like"/>
    <property type="match status" value="1"/>
</dbReference>
<evidence type="ECO:0000259" key="20">
    <source>
        <dbReference type="Pfam" id="PF00391"/>
    </source>
</evidence>
<evidence type="ECO:0000256" key="7">
    <source>
        <dbReference type="ARBA" id="ARBA00018587"/>
    </source>
</evidence>
<keyword evidence="10" id="KW-0547">Nucleotide-binding</keyword>